<dbReference type="InterPro" id="IPR011990">
    <property type="entry name" value="TPR-like_helical_dom_sf"/>
</dbReference>
<dbReference type="EMBL" id="CP076128">
    <property type="protein sequence ID" value="QWG06235.1"/>
    <property type="molecule type" value="Genomic_DNA"/>
</dbReference>
<evidence type="ECO:0000313" key="4">
    <source>
        <dbReference type="Proteomes" id="UP000682802"/>
    </source>
</evidence>
<dbReference type="Pfam" id="PF13424">
    <property type="entry name" value="TPR_12"/>
    <property type="match status" value="1"/>
</dbReference>
<evidence type="ECO:0000256" key="1">
    <source>
        <dbReference type="ARBA" id="ARBA00022737"/>
    </source>
</evidence>
<proteinExistence type="predicted"/>
<dbReference type="Gene3D" id="1.25.40.10">
    <property type="entry name" value="Tetratricopeptide repeat domain"/>
    <property type="match status" value="3"/>
</dbReference>
<name>A0ABX8GRM9_9BACT</name>
<keyword evidence="4" id="KW-1185">Reference proteome</keyword>
<organism evidence="3 4">
    <name type="scientific">Flammeovirga kamogawensis</name>
    <dbReference type="NCBI Taxonomy" id="373891"/>
    <lineage>
        <taxon>Bacteria</taxon>
        <taxon>Pseudomonadati</taxon>
        <taxon>Bacteroidota</taxon>
        <taxon>Cytophagia</taxon>
        <taxon>Cytophagales</taxon>
        <taxon>Flammeovirgaceae</taxon>
        <taxon>Flammeovirga</taxon>
    </lineage>
</organism>
<evidence type="ECO:0000256" key="2">
    <source>
        <dbReference type="ARBA" id="ARBA00022803"/>
    </source>
</evidence>
<dbReference type="PANTHER" id="PTHR45641">
    <property type="entry name" value="TETRATRICOPEPTIDE REPEAT PROTEIN (AFU_ORTHOLOGUE AFUA_6G03870)"/>
    <property type="match status" value="1"/>
</dbReference>
<dbReference type="InterPro" id="IPR019734">
    <property type="entry name" value="TPR_rpt"/>
</dbReference>
<dbReference type="Proteomes" id="UP000682802">
    <property type="component" value="Chromosome 1"/>
</dbReference>
<sequence>MRVFNIHRSVLVGIGVYILMLLPFFASAQTEEKDSIKIEEHSISDIQVELDSLISNKYHIEATALADSLIDIANQNYSNTDERIVLLHKRIAEKFADNGYSNIASQYIQRGLAVLRSNPTPNYAFIGDMYIYLAQIFRHHQLSNIAINYYEQALEAYEQAEGKAHYFSLVNVYMTLGTFHYEIENYGTSSSYYTKASDVIAKMDTEYRADMVEILNRIATAQAKTGSFKVAIANLERSVKIALKVFGKNSLQLADQYESLASVYLQKGDYAKVNENATAFVRILVGNIGTNQRRQTYERRIADSFFARYQYHLSHKWYNKLFEDVIISTKDVEELQNLTDWYIQIGEKFERVKQDSIAFLVFDESLKLNQKQFGEDNLKAAEIYHLLSRSKTKLEQFVEAETYTNKAYQIEWELGTEKDSTQIAVQNIDLAGLLLMKGDTLEASILYHNVIDLEKDRQSRWKAIAFNNLTMIKYGNQEYDSAYFYGNSLLEYYQTNYGRDYIKTLGCYLLLGNIVYETGDEETAVEKFYSKPIRLAPKLFLKNNEVSYKANINLSNYYLAVNKEDLSRRYERNAREIQVVIFSEEKNIP</sequence>
<dbReference type="PANTHER" id="PTHR45641:SF19">
    <property type="entry name" value="NEPHROCYSTIN-3"/>
    <property type="match status" value="1"/>
</dbReference>
<dbReference type="SUPFAM" id="SSF48452">
    <property type="entry name" value="TPR-like"/>
    <property type="match status" value="2"/>
</dbReference>
<keyword evidence="2" id="KW-0802">TPR repeat</keyword>
<dbReference type="SMART" id="SM00028">
    <property type="entry name" value="TPR"/>
    <property type="match status" value="6"/>
</dbReference>
<accession>A0ABX8GRM9</accession>
<reference evidence="3 4" key="1">
    <citation type="submission" date="2021-05" db="EMBL/GenBank/DDBJ databases">
        <title>Comparative genomic studies on the polysaccharide-degrading batcterial strains of the Flammeovirga genus.</title>
        <authorList>
            <person name="Zewei F."/>
            <person name="Zheng Z."/>
            <person name="Yu L."/>
            <person name="Ruyue G."/>
            <person name="Yanhong M."/>
            <person name="Yuanyuan C."/>
            <person name="Jingyan G."/>
            <person name="Wenjun H."/>
        </authorList>
    </citation>
    <scope>NUCLEOTIDE SEQUENCE [LARGE SCALE GENOMIC DNA]</scope>
    <source>
        <strain evidence="3 4">YS10</strain>
    </source>
</reference>
<protein>
    <submittedName>
        <fullName evidence="3">Tetratricopeptide repeat protein</fullName>
    </submittedName>
</protein>
<evidence type="ECO:0000313" key="3">
    <source>
        <dbReference type="EMBL" id="QWG06235.1"/>
    </source>
</evidence>
<keyword evidence="1" id="KW-0677">Repeat</keyword>
<dbReference type="RefSeq" id="WP_144073662.1">
    <property type="nucleotide sequence ID" value="NZ_CP076128.1"/>
</dbReference>
<gene>
    <name evidence="3" type="ORF">KM029_12895</name>
</gene>